<reference evidence="2" key="2">
    <citation type="submission" date="2020-02" db="EMBL/GenBank/DDBJ databases">
        <authorList>
            <consortium name="NCBI Pathogen Detection Project"/>
        </authorList>
    </citation>
    <scope>NUCLEOTIDE SEQUENCE</scope>
    <source>
        <strain evidence="2">MA.CK_98/00001034</strain>
    </source>
</reference>
<name>A0A765EES8_SALER</name>
<protein>
    <submittedName>
        <fullName evidence="2">Uncharacterized protein</fullName>
    </submittedName>
</protein>
<dbReference type="EMBL" id="DAAYPZ010000025">
    <property type="protein sequence ID" value="HAG5258618.1"/>
    <property type="molecule type" value="Genomic_DNA"/>
</dbReference>
<feature type="region of interest" description="Disordered" evidence="1">
    <location>
        <begin position="1"/>
        <end position="25"/>
    </location>
</feature>
<gene>
    <name evidence="2" type="ORF">G8577_004896</name>
</gene>
<feature type="compositionally biased region" description="Basic and acidic residues" evidence="1">
    <location>
        <begin position="16"/>
        <end position="25"/>
    </location>
</feature>
<reference evidence="2" key="1">
    <citation type="journal article" date="2018" name="Genome Biol.">
        <title>SKESA: strategic k-mer extension for scrupulous assemblies.</title>
        <authorList>
            <person name="Souvorov A."/>
            <person name="Agarwala R."/>
            <person name="Lipman D.J."/>
        </authorList>
    </citation>
    <scope>NUCLEOTIDE SEQUENCE</scope>
    <source>
        <strain evidence="2">MA.CK_98/00001034</strain>
    </source>
</reference>
<sequence length="90" mass="9959">MRTRNLSGRTTGRARLPKEGPGDRSVHFTLVSTAARLRWMHGNARHNAEAAEWKTIRLRPAPAGLSRVNAEPERRHPFVLISPGIVADTG</sequence>
<feature type="compositionally biased region" description="Polar residues" evidence="1">
    <location>
        <begin position="1"/>
        <end position="10"/>
    </location>
</feature>
<accession>A0A765EES8</accession>
<proteinExistence type="predicted"/>
<evidence type="ECO:0000256" key="1">
    <source>
        <dbReference type="SAM" id="MobiDB-lite"/>
    </source>
</evidence>
<comment type="caution">
    <text evidence="2">The sequence shown here is derived from an EMBL/GenBank/DDBJ whole genome shotgun (WGS) entry which is preliminary data.</text>
</comment>
<evidence type="ECO:0000313" key="2">
    <source>
        <dbReference type="EMBL" id="HAG5258618.1"/>
    </source>
</evidence>
<organism evidence="2">
    <name type="scientific">Salmonella enterica</name>
    <name type="common">Salmonella choleraesuis</name>
    <dbReference type="NCBI Taxonomy" id="28901"/>
    <lineage>
        <taxon>Bacteria</taxon>
        <taxon>Pseudomonadati</taxon>
        <taxon>Pseudomonadota</taxon>
        <taxon>Gammaproteobacteria</taxon>
        <taxon>Enterobacterales</taxon>
        <taxon>Enterobacteriaceae</taxon>
        <taxon>Salmonella</taxon>
    </lineage>
</organism>
<dbReference type="AlphaFoldDB" id="A0A765EES8"/>